<keyword evidence="1" id="KW-0812">Transmembrane</keyword>
<feature type="transmembrane region" description="Helical" evidence="1">
    <location>
        <begin position="9"/>
        <end position="28"/>
    </location>
</feature>
<keyword evidence="1" id="KW-1133">Transmembrane helix</keyword>
<dbReference type="AlphaFoldDB" id="A0A6C0HJZ4"/>
<accession>A0A6C0HJZ4</accession>
<organism evidence="2">
    <name type="scientific">viral metagenome</name>
    <dbReference type="NCBI Taxonomy" id="1070528"/>
    <lineage>
        <taxon>unclassified sequences</taxon>
        <taxon>metagenomes</taxon>
        <taxon>organismal metagenomes</taxon>
    </lineage>
</organism>
<protein>
    <submittedName>
        <fullName evidence="2">Uncharacterized protein</fullName>
    </submittedName>
</protein>
<name>A0A6C0HJZ4_9ZZZZ</name>
<keyword evidence="1" id="KW-0472">Membrane</keyword>
<evidence type="ECO:0000256" key="1">
    <source>
        <dbReference type="SAM" id="Phobius"/>
    </source>
</evidence>
<sequence>MSLLIYSGLLYLLGISIVLFIKPTWMFHADGKWKEFGLGRSKERHTWMPFWLFSILWAILSYLLILTVAGYTGLGGVSMKTEVAVSKESIKPEQVSVKSLTSDASKRRPKSMEQMNKGYYILDQTESSKNGVPVYMYLGPKSPNLIFHNEDFSSGNTESNNDSE</sequence>
<proteinExistence type="predicted"/>
<reference evidence="2" key="1">
    <citation type="journal article" date="2020" name="Nature">
        <title>Giant virus diversity and host interactions through global metagenomics.</title>
        <authorList>
            <person name="Schulz F."/>
            <person name="Roux S."/>
            <person name="Paez-Espino D."/>
            <person name="Jungbluth S."/>
            <person name="Walsh D.A."/>
            <person name="Denef V.J."/>
            <person name="McMahon K.D."/>
            <person name="Konstantinidis K.T."/>
            <person name="Eloe-Fadrosh E.A."/>
            <person name="Kyrpides N.C."/>
            <person name="Woyke T."/>
        </authorList>
    </citation>
    <scope>NUCLEOTIDE SEQUENCE</scope>
    <source>
        <strain evidence="2">GVMAG-M-3300023184-121</strain>
    </source>
</reference>
<feature type="transmembrane region" description="Helical" evidence="1">
    <location>
        <begin position="48"/>
        <end position="71"/>
    </location>
</feature>
<dbReference type="EMBL" id="MN739974">
    <property type="protein sequence ID" value="QHT80690.1"/>
    <property type="molecule type" value="Genomic_DNA"/>
</dbReference>
<evidence type="ECO:0000313" key="2">
    <source>
        <dbReference type="EMBL" id="QHT80690.1"/>
    </source>
</evidence>